<keyword evidence="7 18" id="KW-0418">Kinase</keyword>
<accession>A0A533Q9U4</accession>
<evidence type="ECO:0000313" key="19">
    <source>
        <dbReference type="Proteomes" id="UP000319783"/>
    </source>
</evidence>
<evidence type="ECO:0000256" key="4">
    <source>
        <dbReference type="ARBA" id="ARBA00022679"/>
    </source>
</evidence>
<evidence type="ECO:0000259" key="16">
    <source>
        <dbReference type="Pfam" id="PF02706"/>
    </source>
</evidence>
<evidence type="ECO:0000256" key="15">
    <source>
        <dbReference type="SAM" id="Phobius"/>
    </source>
</evidence>
<keyword evidence="11" id="KW-0829">Tyrosine-protein kinase</keyword>
<evidence type="ECO:0000259" key="17">
    <source>
        <dbReference type="Pfam" id="PF13807"/>
    </source>
</evidence>
<dbReference type="InterPro" id="IPR003856">
    <property type="entry name" value="LPS_length_determ_N"/>
</dbReference>
<comment type="similarity">
    <text evidence="2">Belongs to the etk/wzc family.</text>
</comment>
<feature type="domain" description="Polysaccharide chain length determinant N-terminal" evidence="16">
    <location>
        <begin position="10"/>
        <end position="102"/>
    </location>
</feature>
<sequence length="726" mass="82352">MLPFKGDESEEIHILDYVKIIRKRMWMVIIFFVVIVAIVTIKTFKTTPVYQATARVVLEQNKLNVGFQQVISESQFTPLDFYTNQCEIIKSRSIAKKVIDTLNLKNDPVFNPPEKDEYPESAGNRTQDPSAETQFINRFLSPLKVSLMRNSGVVSISYDGHNPQLITRIANMIVKTYIEQDWEKRYNVAKDALDWLNKQLKDVKIALEESEAALQRYKRENDLISVEAVGSENLTSEKQNVVLQKLMELNTAVTYARTERIKLEVLYNKLKDFKSIQYKDDIIQSIPAVVQSPLIQNLKADYARVENDFSLYSQRYGMKHPKIAGLKAELDTMRDNIMKEVEQICDSIATEYEVAINRETTLVTILEQQKNEVFALGDKAIQYGVLKREADTNRQMYETLLTRMKETNLTEDLKTSNIKVLDHAEVPIKPIKPKKALNILLGIIAGLGCGVGIAFVMEYMDNTIRTQEDVEKYLKTSLLGIVGHIPLDKKDTDFTELIAHSSPKHSITEALKGIRTSIIFSHPDKPKKVILVTSSAPSEGKSLISANLAIVMAQTGKKVLLIDADLRKPTMHKLFKIDKSLGLSNVLVKSGDLRTVAKETTIPNVRAIACGPIPPNPSELLSSSAMVEMLQLAKEEFEWIIIDSPPILTVTDARILARVADGAVFVIKSNKTTKDAARKAIDHFSDMRDKLLGVVINDVDFSRDKYYYQYYYQYYYHYGEKEAKEA</sequence>
<name>A0A533Q9U4_9BACT</name>
<dbReference type="Gene3D" id="3.40.50.300">
    <property type="entry name" value="P-loop containing nucleotide triphosphate hydrolases"/>
    <property type="match status" value="1"/>
</dbReference>
<evidence type="ECO:0000313" key="18">
    <source>
        <dbReference type="EMBL" id="TLD41474.1"/>
    </source>
</evidence>
<dbReference type="Pfam" id="PF02706">
    <property type="entry name" value="Wzz"/>
    <property type="match status" value="1"/>
</dbReference>
<dbReference type="Pfam" id="PF13807">
    <property type="entry name" value="GNVR"/>
    <property type="match status" value="1"/>
</dbReference>
<dbReference type="GO" id="GO:0005524">
    <property type="term" value="F:ATP binding"/>
    <property type="evidence" value="ECO:0007669"/>
    <property type="project" value="UniProtKB-KW"/>
</dbReference>
<comment type="caution">
    <text evidence="18">The sequence shown here is derived from an EMBL/GenBank/DDBJ whole genome shotgun (WGS) entry which is preliminary data.</text>
</comment>
<keyword evidence="8" id="KW-0067">ATP-binding</keyword>
<keyword evidence="10 15" id="KW-0472">Membrane</keyword>
<evidence type="ECO:0000256" key="11">
    <source>
        <dbReference type="ARBA" id="ARBA00023137"/>
    </source>
</evidence>
<dbReference type="InterPro" id="IPR005702">
    <property type="entry name" value="Wzc-like_C"/>
</dbReference>
<dbReference type="Proteomes" id="UP000319783">
    <property type="component" value="Unassembled WGS sequence"/>
</dbReference>
<evidence type="ECO:0000256" key="13">
    <source>
        <dbReference type="SAM" id="Coils"/>
    </source>
</evidence>
<dbReference type="FunFam" id="3.40.50.300:FF:000527">
    <property type="entry name" value="Tyrosine-protein kinase etk"/>
    <property type="match status" value="1"/>
</dbReference>
<organism evidence="18 19">
    <name type="scientific">Candidatus Jettenia ecosi</name>
    <dbReference type="NCBI Taxonomy" id="2494326"/>
    <lineage>
        <taxon>Bacteria</taxon>
        <taxon>Pseudomonadati</taxon>
        <taxon>Planctomycetota</taxon>
        <taxon>Candidatus Brocadiia</taxon>
        <taxon>Candidatus Brocadiales</taxon>
        <taxon>Candidatus Brocadiaceae</taxon>
        <taxon>Candidatus Jettenia</taxon>
    </lineage>
</organism>
<gene>
    <name evidence="18" type="ORF">JETT_2270</name>
</gene>
<evidence type="ECO:0000256" key="10">
    <source>
        <dbReference type="ARBA" id="ARBA00023136"/>
    </source>
</evidence>
<dbReference type="NCBIfam" id="TIGR01007">
    <property type="entry name" value="eps_fam"/>
    <property type="match status" value="1"/>
</dbReference>
<evidence type="ECO:0000256" key="3">
    <source>
        <dbReference type="ARBA" id="ARBA00022475"/>
    </source>
</evidence>
<evidence type="ECO:0000256" key="9">
    <source>
        <dbReference type="ARBA" id="ARBA00022989"/>
    </source>
</evidence>
<feature type="coiled-coil region" evidence="13">
    <location>
        <begin position="193"/>
        <end position="227"/>
    </location>
</feature>
<comment type="subcellular location">
    <subcellularLocation>
        <location evidence="1">Cell membrane</location>
        <topology evidence="1">Multi-pass membrane protein</topology>
    </subcellularLocation>
</comment>
<reference evidence="18 19" key="1">
    <citation type="submission" date="2019-04" db="EMBL/GenBank/DDBJ databases">
        <title>Genome of a novel bacterium Candidatus Jettenia ecosi reconstructed from metagenome of an anammox bioreactor.</title>
        <authorList>
            <person name="Mardanov A.V."/>
            <person name="Beletsky A.V."/>
            <person name="Ravin N.V."/>
            <person name="Botchkova E.A."/>
            <person name="Litti Y.V."/>
            <person name="Nozhevnikova A.N."/>
        </authorList>
    </citation>
    <scope>NUCLEOTIDE SEQUENCE [LARGE SCALE GENOMIC DNA]</scope>
    <source>
        <strain evidence="18">J2</strain>
    </source>
</reference>
<evidence type="ECO:0000256" key="8">
    <source>
        <dbReference type="ARBA" id="ARBA00022840"/>
    </source>
</evidence>
<feature type="region of interest" description="Disordered" evidence="14">
    <location>
        <begin position="108"/>
        <end position="128"/>
    </location>
</feature>
<keyword evidence="6" id="KW-0547">Nucleotide-binding</keyword>
<dbReference type="SUPFAM" id="SSF52540">
    <property type="entry name" value="P-loop containing nucleoside triphosphate hydrolases"/>
    <property type="match status" value="1"/>
</dbReference>
<dbReference type="GO" id="GO:0004713">
    <property type="term" value="F:protein tyrosine kinase activity"/>
    <property type="evidence" value="ECO:0007669"/>
    <property type="project" value="UniProtKB-KW"/>
</dbReference>
<dbReference type="EMBL" id="SULG01000047">
    <property type="protein sequence ID" value="TLD41474.1"/>
    <property type="molecule type" value="Genomic_DNA"/>
</dbReference>
<evidence type="ECO:0000256" key="12">
    <source>
        <dbReference type="ARBA" id="ARBA00053015"/>
    </source>
</evidence>
<evidence type="ECO:0000256" key="1">
    <source>
        <dbReference type="ARBA" id="ARBA00004651"/>
    </source>
</evidence>
<proteinExistence type="inferred from homology"/>
<keyword evidence="5 15" id="KW-0812">Transmembrane</keyword>
<dbReference type="PANTHER" id="PTHR32309:SF13">
    <property type="entry name" value="FERRIC ENTEROBACTIN TRANSPORT PROTEIN FEPE"/>
    <property type="match status" value="1"/>
</dbReference>
<dbReference type="InterPro" id="IPR027417">
    <property type="entry name" value="P-loop_NTPase"/>
</dbReference>
<comment type="catalytic activity">
    <reaction evidence="12">
        <text>L-tyrosyl-[protein] + ATP = O-phospho-L-tyrosyl-[protein] + ADP + H(+)</text>
        <dbReference type="Rhea" id="RHEA:10596"/>
        <dbReference type="Rhea" id="RHEA-COMP:10136"/>
        <dbReference type="Rhea" id="RHEA-COMP:20101"/>
        <dbReference type="ChEBI" id="CHEBI:15378"/>
        <dbReference type="ChEBI" id="CHEBI:30616"/>
        <dbReference type="ChEBI" id="CHEBI:46858"/>
        <dbReference type="ChEBI" id="CHEBI:61978"/>
        <dbReference type="ChEBI" id="CHEBI:456216"/>
    </reaction>
</comment>
<feature type="domain" description="Tyrosine-protein kinase G-rich" evidence="17">
    <location>
        <begin position="386"/>
        <end position="456"/>
    </location>
</feature>
<dbReference type="GO" id="GO:0005886">
    <property type="term" value="C:plasma membrane"/>
    <property type="evidence" value="ECO:0007669"/>
    <property type="project" value="UniProtKB-SubCell"/>
</dbReference>
<keyword evidence="9 15" id="KW-1133">Transmembrane helix</keyword>
<dbReference type="PANTHER" id="PTHR32309">
    <property type="entry name" value="TYROSINE-PROTEIN KINASE"/>
    <property type="match status" value="1"/>
</dbReference>
<keyword evidence="3" id="KW-1003">Cell membrane</keyword>
<evidence type="ECO:0000256" key="6">
    <source>
        <dbReference type="ARBA" id="ARBA00022741"/>
    </source>
</evidence>
<dbReference type="AlphaFoldDB" id="A0A533Q9U4"/>
<evidence type="ECO:0000256" key="7">
    <source>
        <dbReference type="ARBA" id="ARBA00022777"/>
    </source>
</evidence>
<dbReference type="Pfam" id="PF10609">
    <property type="entry name" value="ParA"/>
    <property type="match status" value="1"/>
</dbReference>
<dbReference type="InterPro" id="IPR032807">
    <property type="entry name" value="GNVR"/>
</dbReference>
<dbReference type="InterPro" id="IPR033756">
    <property type="entry name" value="YlxH/NBP35"/>
</dbReference>
<evidence type="ECO:0000256" key="5">
    <source>
        <dbReference type="ARBA" id="ARBA00022692"/>
    </source>
</evidence>
<dbReference type="InterPro" id="IPR050445">
    <property type="entry name" value="Bact_polysacc_biosynth/exp"/>
</dbReference>
<protein>
    <submittedName>
        <fullName evidence="18">Tyrosine-protein kinase EpsD</fullName>
    </submittedName>
</protein>
<feature type="transmembrane region" description="Helical" evidence="15">
    <location>
        <begin position="25"/>
        <end position="44"/>
    </location>
</feature>
<feature type="transmembrane region" description="Helical" evidence="15">
    <location>
        <begin position="436"/>
        <end position="457"/>
    </location>
</feature>
<evidence type="ECO:0000256" key="14">
    <source>
        <dbReference type="SAM" id="MobiDB-lite"/>
    </source>
</evidence>
<feature type="coiled-coil region" evidence="13">
    <location>
        <begin position="295"/>
        <end position="343"/>
    </location>
</feature>
<dbReference type="CDD" id="cd05387">
    <property type="entry name" value="BY-kinase"/>
    <property type="match status" value="1"/>
</dbReference>
<keyword evidence="13" id="KW-0175">Coiled coil</keyword>
<evidence type="ECO:0000256" key="2">
    <source>
        <dbReference type="ARBA" id="ARBA00008883"/>
    </source>
</evidence>
<keyword evidence="4" id="KW-0808">Transferase</keyword>
<dbReference type="GO" id="GO:0042802">
    <property type="term" value="F:identical protein binding"/>
    <property type="evidence" value="ECO:0007669"/>
    <property type="project" value="UniProtKB-ARBA"/>
</dbReference>